<dbReference type="GO" id="GO:0042597">
    <property type="term" value="C:periplasmic space"/>
    <property type="evidence" value="ECO:0007669"/>
    <property type="project" value="InterPro"/>
</dbReference>
<keyword evidence="4" id="KW-1185">Reference proteome</keyword>
<dbReference type="Proteomes" id="UP000092871">
    <property type="component" value="Unassembled WGS sequence"/>
</dbReference>
<reference evidence="3 4" key="2">
    <citation type="submission" date="2016-06" db="EMBL/GenBank/DDBJ databases">
        <authorList>
            <person name="Rodrigo-Torres L."/>
            <person name="Arahal D.R."/>
        </authorList>
    </citation>
    <scope>NUCLEOTIDE SEQUENCE [LARGE SCALE GENOMIC DNA]</scope>
    <source>
        <strain evidence="3 4">CECT 5116</strain>
    </source>
</reference>
<dbReference type="AlphaFoldDB" id="A0A1C3JUD7"/>
<evidence type="ECO:0000313" key="3">
    <source>
        <dbReference type="EMBL" id="SBT21786.1"/>
    </source>
</evidence>
<evidence type="ECO:0000313" key="2">
    <source>
        <dbReference type="EMBL" id="SBT18831.1"/>
    </source>
</evidence>
<dbReference type="Gene3D" id="1.20.120.10">
    <property type="entry name" value="Cytochrome c/b562"/>
    <property type="match status" value="1"/>
</dbReference>
<dbReference type="GO" id="GO:0020037">
    <property type="term" value="F:heme binding"/>
    <property type="evidence" value="ECO:0007669"/>
    <property type="project" value="InterPro"/>
</dbReference>
<dbReference type="EMBL" id="FLRB01000013">
    <property type="protein sequence ID" value="SBT21786.1"/>
    <property type="molecule type" value="Genomic_DNA"/>
</dbReference>
<dbReference type="GO" id="GO:0022900">
    <property type="term" value="P:electron transport chain"/>
    <property type="evidence" value="ECO:0007669"/>
    <property type="project" value="InterPro"/>
</dbReference>
<reference evidence="2 5" key="1">
    <citation type="submission" date="2016-06" db="EMBL/GenBank/DDBJ databases">
        <authorList>
            <person name="Kjaerup R.B."/>
            <person name="Dalgaard T.S."/>
            <person name="Juul-Madsen H.R."/>
        </authorList>
    </citation>
    <scope>NUCLEOTIDE SEQUENCE [LARGE SCALE GENOMIC DNA]</scope>
    <source>
        <strain evidence="2 5">CECT 5115</strain>
    </source>
</reference>
<dbReference type="GO" id="GO:0005506">
    <property type="term" value="F:iron ion binding"/>
    <property type="evidence" value="ECO:0007669"/>
    <property type="project" value="InterPro"/>
</dbReference>
<name>A0A1C3JUD7_9GAMM</name>
<dbReference type="OrthoDB" id="6106480at2"/>
<accession>A0A1C3JUD7</accession>
<proteinExistence type="predicted"/>
<dbReference type="InterPro" id="IPR009155">
    <property type="entry name" value="Cyt_b562"/>
</dbReference>
<dbReference type="EMBL" id="FLRA01000023">
    <property type="protein sequence ID" value="SBT18831.1"/>
    <property type="molecule type" value="Genomic_DNA"/>
</dbReference>
<dbReference type="GO" id="GO:0009055">
    <property type="term" value="F:electron transfer activity"/>
    <property type="evidence" value="ECO:0007669"/>
    <property type="project" value="InterPro"/>
</dbReference>
<evidence type="ECO:0000313" key="5">
    <source>
        <dbReference type="Proteomes" id="UP000092871"/>
    </source>
</evidence>
<protein>
    <submittedName>
        <fullName evidence="2">Cytochrome b562</fullName>
    </submittedName>
</protein>
<dbReference type="Proteomes" id="UP000092840">
    <property type="component" value="Unassembled WGS sequence"/>
</dbReference>
<feature type="signal peptide" evidence="1">
    <location>
        <begin position="1"/>
        <end position="21"/>
    </location>
</feature>
<evidence type="ECO:0000256" key="1">
    <source>
        <dbReference type="SAM" id="SignalP"/>
    </source>
</evidence>
<dbReference type="RefSeq" id="WP_067037938.1">
    <property type="nucleotide sequence ID" value="NZ_FLRA01000023.1"/>
</dbReference>
<evidence type="ECO:0000313" key="4">
    <source>
        <dbReference type="Proteomes" id="UP000092840"/>
    </source>
</evidence>
<feature type="chain" id="PRO_5008677102" evidence="1">
    <location>
        <begin position="22"/>
        <end position="143"/>
    </location>
</feature>
<organism evidence="2 5">
    <name type="scientific">Marinomonas gallaica</name>
    <dbReference type="NCBI Taxonomy" id="1806667"/>
    <lineage>
        <taxon>Bacteria</taxon>
        <taxon>Pseudomonadati</taxon>
        <taxon>Pseudomonadota</taxon>
        <taxon>Gammaproteobacteria</taxon>
        <taxon>Oceanospirillales</taxon>
        <taxon>Oceanospirillaceae</taxon>
        <taxon>Marinomonas</taxon>
    </lineage>
</organism>
<gene>
    <name evidence="2" type="ORF">MGA5115_02992</name>
    <name evidence="3" type="ORF">MGA5116_02396</name>
</gene>
<dbReference type="Pfam" id="PF07361">
    <property type="entry name" value="Cytochrom_B562"/>
    <property type="match status" value="1"/>
</dbReference>
<sequence>MLSKKVLVSGLLLSVSGLTFANQSCDDTALHEDMSMLKTEMKSLAFDVKKENFTSADERIDTIISVLKEAREETPYLFEEKGLSGDKLAARQADYQSVIDDTIAAFMALDGALEAEDSSKAKTMLGEIGNLRKKGHRAFKSDC</sequence>
<keyword evidence="1" id="KW-0732">Signal</keyword>